<evidence type="ECO:0000256" key="1">
    <source>
        <dbReference type="SAM" id="MobiDB-lite"/>
    </source>
</evidence>
<evidence type="ECO:0000313" key="5">
    <source>
        <dbReference type="Proteomes" id="UP000027920"/>
    </source>
</evidence>
<feature type="transmembrane region" description="Helical" evidence="2">
    <location>
        <begin position="398"/>
        <end position="419"/>
    </location>
</feature>
<feature type="region of interest" description="Disordered" evidence="1">
    <location>
        <begin position="37"/>
        <end position="59"/>
    </location>
</feature>
<dbReference type="InterPro" id="IPR002656">
    <property type="entry name" value="Acyl_transf_3_dom"/>
</dbReference>
<feature type="compositionally biased region" description="Basic and acidic residues" evidence="1">
    <location>
        <begin position="50"/>
        <end position="59"/>
    </location>
</feature>
<feature type="domain" description="Acyltransferase 3" evidence="3">
    <location>
        <begin position="105"/>
        <end position="481"/>
    </location>
</feature>
<feature type="region of interest" description="Disordered" evidence="1">
    <location>
        <begin position="1"/>
        <end position="22"/>
    </location>
</feature>
<accession>A0A072PCY5</accession>
<proteinExistence type="predicted"/>
<feature type="transmembrane region" description="Helical" evidence="2">
    <location>
        <begin position="466"/>
        <end position="487"/>
    </location>
</feature>
<gene>
    <name evidence="4" type="ORF">A1O9_05876</name>
</gene>
<organism evidence="4 5">
    <name type="scientific">Exophiala aquamarina CBS 119918</name>
    <dbReference type="NCBI Taxonomy" id="1182545"/>
    <lineage>
        <taxon>Eukaryota</taxon>
        <taxon>Fungi</taxon>
        <taxon>Dikarya</taxon>
        <taxon>Ascomycota</taxon>
        <taxon>Pezizomycotina</taxon>
        <taxon>Eurotiomycetes</taxon>
        <taxon>Chaetothyriomycetidae</taxon>
        <taxon>Chaetothyriales</taxon>
        <taxon>Herpotrichiellaceae</taxon>
        <taxon>Exophiala</taxon>
    </lineage>
</organism>
<evidence type="ECO:0000256" key="2">
    <source>
        <dbReference type="SAM" id="Phobius"/>
    </source>
</evidence>
<feature type="transmembrane region" description="Helical" evidence="2">
    <location>
        <begin position="109"/>
        <end position="128"/>
    </location>
</feature>
<dbReference type="EMBL" id="AMGV01000004">
    <property type="protein sequence ID" value="KEF57954.1"/>
    <property type="molecule type" value="Genomic_DNA"/>
</dbReference>
<dbReference type="Pfam" id="PF01757">
    <property type="entry name" value="Acyl_transf_3"/>
    <property type="match status" value="1"/>
</dbReference>
<keyword evidence="5" id="KW-1185">Reference proteome</keyword>
<feature type="transmembrane region" description="Helical" evidence="2">
    <location>
        <begin position="431"/>
        <end position="450"/>
    </location>
</feature>
<reference evidence="4 5" key="1">
    <citation type="submission" date="2013-03" db="EMBL/GenBank/DDBJ databases">
        <title>The Genome Sequence of Exophiala aquamarina CBS 119918.</title>
        <authorList>
            <consortium name="The Broad Institute Genomics Platform"/>
            <person name="Cuomo C."/>
            <person name="de Hoog S."/>
            <person name="Gorbushina A."/>
            <person name="Walker B."/>
            <person name="Young S.K."/>
            <person name="Zeng Q."/>
            <person name="Gargeya S."/>
            <person name="Fitzgerald M."/>
            <person name="Haas B."/>
            <person name="Abouelleil A."/>
            <person name="Allen A.W."/>
            <person name="Alvarado L."/>
            <person name="Arachchi H.M."/>
            <person name="Berlin A.M."/>
            <person name="Chapman S.B."/>
            <person name="Gainer-Dewar J."/>
            <person name="Goldberg J."/>
            <person name="Griggs A."/>
            <person name="Gujja S."/>
            <person name="Hansen M."/>
            <person name="Howarth C."/>
            <person name="Imamovic A."/>
            <person name="Ireland A."/>
            <person name="Larimer J."/>
            <person name="McCowan C."/>
            <person name="Murphy C."/>
            <person name="Pearson M."/>
            <person name="Poon T.W."/>
            <person name="Priest M."/>
            <person name="Roberts A."/>
            <person name="Saif S."/>
            <person name="Shea T."/>
            <person name="Sisk P."/>
            <person name="Sykes S."/>
            <person name="Wortman J."/>
            <person name="Nusbaum C."/>
            <person name="Birren B."/>
        </authorList>
    </citation>
    <scope>NUCLEOTIDE SEQUENCE [LARGE SCALE GENOMIC DNA]</scope>
    <source>
        <strain evidence="4 5">CBS 119918</strain>
    </source>
</reference>
<protein>
    <recommendedName>
        <fullName evidence="3">Acyltransferase 3 domain-containing protein</fullName>
    </recommendedName>
</protein>
<feature type="transmembrane region" description="Helical" evidence="2">
    <location>
        <begin position="347"/>
        <end position="366"/>
    </location>
</feature>
<feature type="transmembrane region" description="Helical" evidence="2">
    <location>
        <begin position="140"/>
        <end position="164"/>
    </location>
</feature>
<dbReference type="OrthoDB" id="5819582at2759"/>
<dbReference type="GO" id="GO:0016747">
    <property type="term" value="F:acyltransferase activity, transferring groups other than amino-acyl groups"/>
    <property type="evidence" value="ECO:0007669"/>
    <property type="project" value="InterPro"/>
</dbReference>
<dbReference type="Proteomes" id="UP000027920">
    <property type="component" value="Unassembled WGS sequence"/>
</dbReference>
<dbReference type="AlphaFoldDB" id="A0A072PCY5"/>
<feature type="transmembrane region" description="Helical" evidence="2">
    <location>
        <begin position="287"/>
        <end position="309"/>
    </location>
</feature>
<dbReference type="RefSeq" id="XP_013260544.1">
    <property type="nucleotide sequence ID" value="XM_013405090.1"/>
</dbReference>
<sequence>MAGYNPIQDFESSLDRTDDDAIADDIPLRGRKLGESHNVCAEENGNNSDTAHDVENEKPPPRIVPKWKRYMTYSSRIKSSCIEALPRFCQPGGLQIRGKLHPTSYLDALRGYAAFIVYVCHMVTFNVGQPPWRHQPFTSILFAGPGMVAVFYVISGYVLSYSLLRNIRRQESAPTLEGLASSTFRRYLRLYGSTVLAIFITLIMIRLGWYGYDLYKPAIIDQIKDWLLDVIFFCNPFADIRGYYYKGVHDTKYLGTMWTIPVEFRGSIIVFSFCTAVCKLSTRSRMILTWMIILLGYLWNALYVSQFLYGVFLADLSFGRHPERLMRPGDLPNTRVLPVQGQRKIQLIHAKVCYSLLFVLAIFILGQPDQIDLGIWGQFPWGFLKSFIPWYYSSESGQYWYLSMGAFILVLSLESYPILHRPLEWGVSQYIGDLSFGIYALHPPLLFGFYRTWEEPMRKRYLGNSVLAYLPGLLAMTFLVLASADYFDRLDKKVVRLGKWLQGRTFRKWKN</sequence>
<keyword evidence="2" id="KW-0472">Membrane</keyword>
<keyword evidence="2" id="KW-0812">Transmembrane</keyword>
<evidence type="ECO:0000259" key="3">
    <source>
        <dbReference type="Pfam" id="PF01757"/>
    </source>
</evidence>
<dbReference type="PANTHER" id="PTHR23028:SF134">
    <property type="entry name" value="PUTATIVE (AFU_ORTHOLOGUE AFUA_4G08520)-RELATED"/>
    <property type="match status" value="1"/>
</dbReference>
<dbReference type="PANTHER" id="PTHR23028">
    <property type="entry name" value="ACETYLTRANSFERASE"/>
    <property type="match status" value="1"/>
</dbReference>
<dbReference type="GeneID" id="25280797"/>
<evidence type="ECO:0000313" key="4">
    <source>
        <dbReference type="EMBL" id="KEF57954.1"/>
    </source>
</evidence>
<dbReference type="InterPro" id="IPR050879">
    <property type="entry name" value="Acyltransferase_3"/>
</dbReference>
<comment type="caution">
    <text evidence="4">The sequence shown here is derived from an EMBL/GenBank/DDBJ whole genome shotgun (WGS) entry which is preliminary data.</text>
</comment>
<dbReference type="STRING" id="1182545.A0A072PCY5"/>
<feature type="transmembrane region" description="Helical" evidence="2">
    <location>
        <begin position="190"/>
        <end position="209"/>
    </location>
</feature>
<dbReference type="VEuPathDB" id="FungiDB:A1O9_05876"/>
<keyword evidence="2" id="KW-1133">Transmembrane helix</keyword>
<name>A0A072PCY5_9EURO</name>
<feature type="transmembrane region" description="Helical" evidence="2">
    <location>
        <begin position="262"/>
        <end position="280"/>
    </location>
</feature>
<dbReference type="HOGENOM" id="CLU_005679_13_6_1"/>